<dbReference type="AlphaFoldDB" id="A0A072UYG2"/>
<evidence type="ECO:0000313" key="1">
    <source>
        <dbReference type="EMBL" id="KEH30860.1"/>
    </source>
</evidence>
<proteinExistence type="predicted"/>
<name>A0A072UYG2_MEDTR</name>
<gene>
    <name evidence="1" type="ordered locus">MTR_4g084690</name>
</gene>
<dbReference type="EMBL" id="CM001220">
    <property type="protein sequence ID" value="KEH30860.1"/>
    <property type="molecule type" value="Genomic_DNA"/>
</dbReference>
<accession>A0A072UYG2</accession>
<evidence type="ECO:0000313" key="3">
    <source>
        <dbReference type="Proteomes" id="UP000002051"/>
    </source>
</evidence>
<evidence type="ECO:0000313" key="2">
    <source>
        <dbReference type="EnsemblPlants" id="KEH30860"/>
    </source>
</evidence>
<keyword evidence="3" id="KW-1185">Reference proteome</keyword>
<reference evidence="1 3" key="1">
    <citation type="journal article" date="2011" name="Nature">
        <title>The Medicago genome provides insight into the evolution of rhizobial symbioses.</title>
        <authorList>
            <person name="Young N.D."/>
            <person name="Debelle F."/>
            <person name="Oldroyd G.E."/>
            <person name="Geurts R."/>
            <person name="Cannon S.B."/>
            <person name="Udvardi M.K."/>
            <person name="Benedito V.A."/>
            <person name="Mayer K.F."/>
            <person name="Gouzy J."/>
            <person name="Schoof H."/>
            <person name="Van de Peer Y."/>
            <person name="Proost S."/>
            <person name="Cook D.R."/>
            <person name="Meyers B.C."/>
            <person name="Spannagl M."/>
            <person name="Cheung F."/>
            <person name="De Mita S."/>
            <person name="Krishnakumar V."/>
            <person name="Gundlach H."/>
            <person name="Zhou S."/>
            <person name="Mudge J."/>
            <person name="Bharti A.K."/>
            <person name="Murray J.D."/>
            <person name="Naoumkina M.A."/>
            <person name="Rosen B."/>
            <person name="Silverstein K.A."/>
            <person name="Tang H."/>
            <person name="Rombauts S."/>
            <person name="Zhao P.X."/>
            <person name="Zhou P."/>
            <person name="Barbe V."/>
            <person name="Bardou P."/>
            <person name="Bechner M."/>
            <person name="Bellec A."/>
            <person name="Berger A."/>
            <person name="Berges H."/>
            <person name="Bidwell S."/>
            <person name="Bisseling T."/>
            <person name="Choisne N."/>
            <person name="Couloux A."/>
            <person name="Denny R."/>
            <person name="Deshpande S."/>
            <person name="Dai X."/>
            <person name="Doyle J.J."/>
            <person name="Dudez A.M."/>
            <person name="Farmer A.D."/>
            <person name="Fouteau S."/>
            <person name="Franken C."/>
            <person name="Gibelin C."/>
            <person name="Gish J."/>
            <person name="Goldstein S."/>
            <person name="Gonzalez A.J."/>
            <person name="Green P.J."/>
            <person name="Hallab A."/>
            <person name="Hartog M."/>
            <person name="Hua A."/>
            <person name="Humphray S.J."/>
            <person name="Jeong D.H."/>
            <person name="Jing Y."/>
            <person name="Jocker A."/>
            <person name="Kenton S.M."/>
            <person name="Kim D.J."/>
            <person name="Klee K."/>
            <person name="Lai H."/>
            <person name="Lang C."/>
            <person name="Lin S."/>
            <person name="Macmil S.L."/>
            <person name="Magdelenat G."/>
            <person name="Matthews L."/>
            <person name="McCorrison J."/>
            <person name="Monaghan E.L."/>
            <person name="Mun J.H."/>
            <person name="Najar F.Z."/>
            <person name="Nicholson C."/>
            <person name="Noirot C."/>
            <person name="O'Bleness M."/>
            <person name="Paule C.R."/>
            <person name="Poulain J."/>
            <person name="Prion F."/>
            <person name="Qin B."/>
            <person name="Qu C."/>
            <person name="Retzel E.F."/>
            <person name="Riddle C."/>
            <person name="Sallet E."/>
            <person name="Samain S."/>
            <person name="Samson N."/>
            <person name="Sanders I."/>
            <person name="Saurat O."/>
            <person name="Scarpelli C."/>
            <person name="Schiex T."/>
            <person name="Segurens B."/>
            <person name="Severin A.J."/>
            <person name="Sherrier D.J."/>
            <person name="Shi R."/>
            <person name="Sims S."/>
            <person name="Singer S.R."/>
            <person name="Sinharoy S."/>
            <person name="Sterck L."/>
            <person name="Viollet A."/>
            <person name="Wang B.B."/>
            <person name="Wang K."/>
            <person name="Wang M."/>
            <person name="Wang X."/>
            <person name="Warfsmann J."/>
            <person name="Weissenbach J."/>
            <person name="White D.D."/>
            <person name="White J.D."/>
            <person name="Wiley G.B."/>
            <person name="Wincker P."/>
            <person name="Xing Y."/>
            <person name="Yang L."/>
            <person name="Yao Z."/>
            <person name="Ying F."/>
            <person name="Zhai J."/>
            <person name="Zhou L."/>
            <person name="Zuber A."/>
            <person name="Denarie J."/>
            <person name="Dixon R.A."/>
            <person name="May G.D."/>
            <person name="Schwartz D.C."/>
            <person name="Rogers J."/>
            <person name="Quetier F."/>
            <person name="Town C.D."/>
            <person name="Roe B.A."/>
        </authorList>
    </citation>
    <scope>NUCLEOTIDE SEQUENCE [LARGE SCALE GENOMIC DNA]</scope>
    <source>
        <strain evidence="1">A17</strain>
        <strain evidence="2 3">cv. Jemalong A17</strain>
    </source>
</reference>
<reference evidence="2" key="3">
    <citation type="submission" date="2015-04" db="UniProtKB">
        <authorList>
            <consortium name="EnsemblPlants"/>
        </authorList>
    </citation>
    <scope>IDENTIFICATION</scope>
    <source>
        <strain evidence="2">cv. Jemalong A17</strain>
    </source>
</reference>
<dbReference type="EnsemblPlants" id="KEH30860">
    <property type="protein sequence ID" value="KEH30860"/>
    <property type="gene ID" value="MTR_4g084690"/>
</dbReference>
<protein>
    <submittedName>
        <fullName evidence="1 2">Uncharacterized protein</fullName>
    </submittedName>
</protein>
<reference evidence="1 3" key="2">
    <citation type="journal article" date="2014" name="BMC Genomics">
        <title>An improved genome release (version Mt4.0) for the model legume Medicago truncatula.</title>
        <authorList>
            <person name="Tang H."/>
            <person name="Krishnakumar V."/>
            <person name="Bidwell S."/>
            <person name="Rosen B."/>
            <person name="Chan A."/>
            <person name="Zhou S."/>
            <person name="Gentzbittel L."/>
            <person name="Childs K.L."/>
            <person name="Yandell M."/>
            <person name="Gundlach H."/>
            <person name="Mayer K.F."/>
            <person name="Schwartz D.C."/>
            <person name="Town C.D."/>
        </authorList>
    </citation>
    <scope>GENOME REANNOTATION</scope>
    <source>
        <strain evidence="1">A17</strain>
        <strain evidence="2 3">cv. Jemalong A17</strain>
    </source>
</reference>
<sequence length="101" mass="11305">MGSMRYFIGIQIAPSKNGIGDLVTWRSKKQGVAARSNAEAEFKATTQDICEGLWVHRVLVELLVKIELSLKLDSDIKVAISIAYITQLNMTYPIILRLIDI</sequence>
<organism evidence="1 3">
    <name type="scientific">Medicago truncatula</name>
    <name type="common">Barrel medic</name>
    <name type="synonym">Medicago tribuloides</name>
    <dbReference type="NCBI Taxonomy" id="3880"/>
    <lineage>
        <taxon>Eukaryota</taxon>
        <taxon>Viridiplantae</taxon>
        <taxon>Streptophyta</taxon>
        <taxon>Embryophyta</taxon>
        <taxon>Tracheophyta</taxon>
        <taxon>Spermatophyta</taxon>
        <taxon>Magnoliopsida</taxon>
        <taxon>eudicotyledons</taxon>
        <taxon>Gunneridae</taxon>
        <taxon>Pentapetalae</taxon>
        <taxon>rosids</taxon>
        <taxon>fabids</taxon>
        <taxon>Fabales</taxon>
        <taxon>Fabaceae</taxon>
        <taxon>Papilionoideae</taxon>
        <taxon>50 kb inversion clade</taxon>
        <taxon>NPAAA clade</taxon>
        <taxon>Hologalegina</taxon>
        <taxon>IRL clade</taxon>
        <taxon>Trifolieae</taxon>
        <taxon>Medicago</taxon>
    </lineage>
</organism>
<dbReference type="Proteomes" id="UP000002051">
    <property type="component" value="Chromosome 4"/>
</dbReference>
<dbReference type="HOGENOM" id="CLU_2295876_0_0_1"/>